<dbReference type="Gene3D" id="1.10.1740.10">
    <property type="match status" value="1"/>
</dbReference>
<dbReference type="GO" id="GO:0000428">
    <property type="term" value="C:DNA-directed RNA polymerase complex"/>
    <property type="evidence" value="ECO:0007669"/>
    <property type="project" value="UniProtKB-KW"/>
</dbReference>
<dbReference type="NCBIfam" id="TIGR02937">
    <property type="entry name" value="sigma70-ECF"/>
    <property type="match status" value="1"/>
</dbReference>
<keyword evidence="5" id="KW-0804">Transcription</keyword>
<keyword evidence="9" id="KW-1185">Reference proteome</keyword>
<keyword evidence="3" id="KW-0731">Sigma factor</keyword>
<evidence type="ECO:0000313" key="8">
    <source>
        <dbReference type="EMBL" id="GIH26147.1"/>
    </source>
</evidence>
<name>A0A919UPV7_9ACTN</name>
<keyword evidence="8" id="KW-0240">DNA-directed RNA polymerase</keyword>
<sequence length="195" mass="21546">MTSDPDDAELIARSLHGDEDAFVEVVRRHEAAVGAYLARRAGRELAEDLLGEVWVAALASRATYDRAYPDAGPWLFGVAHNTLRRHWRSRPAEEPLANVTDMADMASGWDPWAAVDNRVDVESVLRHALALLRPQQREILTLVAWEDLTVADAGRAIGIPPGTARRFLHEARMALRNAPGMAALLTDHNTMKKAN</sequence>
<dbReference type="GO" id="GO:0016987">
    <property type="term" value="F:sigma factor activity"/>
    <property type="evidence" value="ECO:0007669"/>
    <property type="project" value="UniProtKB-KW"/>
</dbReference>
<comment type="similarity">
    <text evidence="1">Belongs to the sigma-70 factor family. ECF subfamily.</text>
</comment>
<evidence type="ECO:0000256" key="3">
    <source>
        <dbReference type="ARBA" id="ARBA00023082"/>
    </source>
</evidence>
<dbReference type="Gene3D" id="1.10.10.10">
    <property type="entry name" value="Winged helix-like DNA-binding domain superfamily/Winged helix DNA-binding domain"/>
    <property type="match status" value="1"/>
</dbReference>
<organism evidence="8 9">
    <name type="scientific">Acrocarpospora phusangensis</name>
    <dbReference type="NCBI Taxonomy" id="1070424"/>
    <lineage>
        <taxon>Bacteria</taxon>
        <taxon>Bacillati</taxon>
        <taxon>Actinomycetota</taxon>
        <taxon>Actinomycetes</taxon>
        <taxon>Streptosporangiales</taxon>
        <taxon>Streptosporangiaceae</taxon>
        <taxon>Acrocarpospora</taxon>
    </lineage>
</organism>
<dbReference type="SUPFAM" id="SSF88659">
    <property type="entry name" value="Sigma3 and sigma4 domains of RNA polymerase sigma factors"/>
    <property type="match status" value="1"/>
</dbReference>
<keyword evidence="2" id="KW-0805">Transcription regulation</keyword>
<keyword evidence="4" id="KW-0238">DNA-binding</keyword>
<dbReference type="Proteomes" id="UP000640052">
    <property type="component" value="Unassembled WGS sequence"/>
</dbReference>
<dbReference type="EMBL" id="BOOA01000036">
    <property type="protein sequence ID" value="GIH26147.1"/>
    <property type="molecule type" value="Genomic_DNA"/>
</dbReference>
<dbReference type="Pfam" id="PF04542">
    <property type="entry name" value="Sigma70_r2"/>
    <property type="match status" value="1"/>
</dbReference>
<protein>
    <submittedName>
        <fullName evidence="8">DNA-directed RNA polymerase sigma-70 factor</fullName>
    </submittedName>
</protein>
<dbReference type="PANTHER" id="PTHR43133:SF8">
    <property type="entry name" value="RNA POLYMERASE SIGMA FACTOR HI_1459-RELATED"/>
    <property type="match status" value="1"/>
</dbReference>
<dbReference type="InterPro" id="IPR014284">
    <property type="entry name" value="RNA_pol_sigma-70_dom"/>
</dbReference>
<evidence type="ECO:0000256" key="5">
    <source>
        <dbReference type="ARBA" id="ARBA00023163"/>
    </source>
</evidence>
<dbReference type="InterPro" id="IPR013324">
    <property type="entry name" value="RNA_pol_sigma_r3/r4-like"/>
</dbReference>
<dbReference type="RefSeq" id="WP_275419268.1">
    <property type="nucleotide sequence ID" value="NZ_BOOA01000036.1"/>
</dbReference>
<gene>
    <name evidence="8" type="primary">rpoE_10</name>
    <name evidence="8" type="ORF">Aph01nite_44570</name>
</gene>
<dbReference type="InterPro" id="IPR007627">
    <property type="entry name" value="RNA_pol_sigma70_r2"/>
</dbReference>
<evidence type="ECO:0000259" key="6">
    <source>
        <dbReference type="Pfam" id="PF04542"/>
    </source>
</evidence>
<dbReference type="GO" id="GO:0003677">
    <property type="term" value="F:DNA binding"/>
    <property type="evidence" value="ECO:0007669"/>
    <property type="project" value="UniProtKB-KW"/>
</dbReference>
<dbReference type="InterPro" id="IPR039425">
    <property type="entry name" value="RNA_pol_sigma-70-like"/>
</dbReference>
<proteinExistence type="inferred from homology"/>
<dbReference type="InterPro" id="IPR013249">
    <property type="entry name" value="RNA_pol_sigma70_r4_t2"/>
</dbReference>
<feature type="domain" description="RNA polymerase sigma factor 70 region 4 type 2" evidence="7">
    <location>
        <begin position="125"/>
        <end position="175"/>
    </location>
</feature>
<evidence type="ECO:0000313" key="9">
    <source>
        <dbReference type="Proteomes" id="UP000640052"/>
    </source>
</evidence>
<dbReference type="InterPro" id="IPR013325">
    <property type="entry name" value="RNA_pol_sigma_r2"/>
</dbReference>
<feature type="domain" description="RNA polymerase sigma-70 region 2" evidence="6">
    <location>
        <begin position="26"/>
        <end position="90"/>
    </location>
</feature>
<reference evidence="8" key="1">
    <citation type="submission" date="2021-01" db="EMBL/GenBank/DDBJ databases">
        <title>Whole genome shotgun sequence of Acrocarpospora phusangensis NBRC 108782.</title>
        <authorList>
            <person name="Komaki H."/>
            <person name="Tamura T."/>
        </authorList>
    </citation>
    <scope>NUCLEOTIDE SEQUENCE</scope>
    <source>
        <strain evidence="8">NBRC 108782</strain>
    </source>
</reference>
<dbReference type="SUPFAM" id="SSF88946">
    <property type="entry name" value="Sigma2 domain of RNA polymerase sigma factors"/>
    <property type="match status" value="1"/>
</dbReference>
<comment type="caution">
    <text evidence="8">The sequence shown here is derived from an EMBL/GenBank/DDBJ whole genome shotgun (WGS) entry which is preliminary data.</text>
</comment>
<dbReference type="GO" id="GO:0006352">
    <property type="term" value="P:DNA-templated transcription initiation"/>
    <property type="evidence" value="ECO:0007669"/>
    <property type="project" value="InterPro"/>
</dbReference>
<evidence type="ECO:0000256" key="4">
    <source>
        <dbReference type="ARBA" id="ARBA00023125"/>
    </source>
</evidence>
<dbReference type="CDD" id="cd06171">
    <property type="entry name" value="Sigma70_r4"/>
    <property type="match status" value="1"/>
</dbReference>
<dbReference type="PANTHER" id="PTHR43133">
    <property type="entry name" value="RNA POLYMERASE ECF-TYPE SIGMA FACTO"/>
    <property type="match status" value="1"/>
</dbReference>
<accession>A0A919UPV7</accession>
<dbReference type="Pfam" id="PF08281">
    <property type="entry name" value="Sigma70_r4_2"/>
    <property type="match status" value="1"/>
</dbReference>
<evidence type="ECO:0000256" key="1">
    <source>
        <dbReference type="ARBA" id="ARBA00010641"/>
    </source>
</evidence>
<dbReference type="InterPro" id="IPR036388">
    <property type="entry name" value="WH-like_DNA-bd_sf"/>
</dbReference>
<evidence type="ECO:0000259" key="7">
    <source>
        <dbReference type="Pfam" id="PF08281"/>
    </source>
</evidence>
<evidence type="ECO:0000256" key="2">
    <source>
        <dbReference type="ARBA" id="ARBA00023015"/>
    </source>
</evidence>
<dbReference type="AlphaFoldDB" id="A0A919UPV7"/>